<evidence type="ECO:0000313" key="2">
    <source>
        <dbReference type="EMBL" id="ETN43316.1"/>
    </source>
</evidence>
<dbReference type="HOGENOM" id="CLU_885764_0_0_1"/>
<dbReference type="OrthoDB" id="4142835at2759"/>
<feature type="compositionally biased region" description="Polar residues" evidence="1">
    <location>
        <begin position="183"/>
        <end position="201"/>
    </location>
</feature>
<feature type="compositionally biased region" description="Basic and acidic residues" evidence="1">
    <location>
        <begin position="86"/>
        <end position="119"/>
    </location>
</feature>
<dbReference type="AlphaFoldDB" id="W2S3N6"/>
<feature type="compositionally biased region" description="Basic residues" evidence="1">
    <location>
        <begin position="218"/>
        <end position="229"/>
    </location>
</feature>
<name>W2S3N6_CYPE1</name>
<evidence type="ECO:0000313" key="3">
    <source>
        <dbReference type="Proteomes" id="UP000030752"/>
    </source>
</evidence>
<feature type="compositionally biased region" description="Basic and acidic residues" evidence="1">
    <location>
        <begin position="166"/>
        <end position="182"/>
    </location>
</feature>
<accession>W2S3N6</accession>
<evidence type="ECO:0000256" key="1">
    <source>
        <dbReference type="SAM" id="MobiDB-lite"/>
    </source>
</evidence>
<reference evidence="2 3" key="1">
    <citation type="submission" date="2013-03" db="EMBL/GenBank/DDBJ databases">
        <title>The Genome Sequence of Phialophora europaea CBS 101466.</title>
        <authorList>
            <consortium name="The Broad Institute Genomics Platform"/>
            <person name="Cuomo C."/>
            <person name="de Hoog S."/>
            <person name="Gorbushina A."/>
            <person name="Walker B."/>
            <person name="Young S.K."/>
            <person name="Zeng Q."/>
            <person name="Gargeya S."/>
            <person name="Fitzgerald M."/>
            <person name="Haas B."/>
            <person name="Abouelleil A."/>
            <person name="Allen A.W."/>
            <person name="Alvarado L."/>
            <person name="Arachchi H.M."/>
            <person name="Berlin A.M."/>
            <person name="Chapman S.B."/>
            <person name="Gainer-Dewar J."/>
            <person name="Goldberg J."/>
            <person name="Griggs A."/>
            <person name="Gujja S."/>
            <person name="Hansen M."/>
            <person name="Howarth C."/>
            <person name="Imamovic A."/>
            <person name="Ireland A."/>
            <person name="Larimer J."/>
            <person name="McCowan C."/>
            <person name="Murphy C."/>
            <person name="Pearson M."/>
            <person name="Poon T.W."/>
            <person name="Priest M."/>
            <person name="Roberts A."/>
            <person name="Saif S."/>
            <person name="Shea T."/>
            <person name="Sisk P."/>
            <person name="Sykes S."/>
            <person name="Wortman J."/>
            <person name="Nusbaum C."/>
            <person name="Birren B."/>
        </authorList>
    </citation>
    <scope>NUCLEOTIDE SEQUENCE [LARGE SCALE GENOMIC DNA]</scope>
    <source>
        <strain evidence="2 3">CBS 101466</strain>
    </source>
</reference>
<feature type="region of interest" description="Disordered" evidence="1">
    <location>
        <begin position="56"/>
        <end position="240"/>
    </location>
</feature>
<protein>
    <submittedName>
        <fullName evidence="2">Uncharacterized protein</fullName>
    </submittedName>
</protein>
<organism evidence="2 3">
    <name type="scientific">Cyphellophora europaea (strain CBS 101466)</name>
    <name type="common">Phialophora europaea</name>
    <dbReference type="NCBI Taxonomy" id="1220924"/>
    <lineage>
        <taxon>Eukaryota</taxon>
        <taxon>Fungi</taxon>
        <taxon>Dikarya</taxon>
        <taxon>Ascomycota</taxon>
        <taxon>Pezizomycotina</taxon>
        <taxon>Eurotiomycetes</taxon>
        <taxon>Chaetothyriomycetidae</taxon>
        <taxon>Chaetothyriales</taxon>
        <taxon>Cyphellophoraceae</taxon>
        <taxon>Cyphellophora</taxon>
    </lineage>
</organism>
<dbReference type="RefSeq" id="XP_008715052.1">
    <property type="nucleotide sequence ID" value="XM_008716830.1"/>
</dbReference>
<gene>
    <name evidence="2" type="ORF">HMPREF1541_02475</name>
</gene>
<dbReference type="GeneID" id="19969814"/>
<sequence length="296" mass="33766">MCVRTKTSYGCGCTFKHTEGCGSSRCKKIDRYHYMKEGDCRECKYGGSAVTRGREGKGRYAKEMHRRSPVEIGDRGSPWAAAPTSARREKEWQSPTRRKADSAWEEEHSSRMEELEKSAQEISIRAESPRRVASPEPMEDHYYSQESENERHPRPLNRKLYGEYTTEVRPRGEPKANRHNDSSESFESITPLPQKSHTTRSYKFDDPYDSAYGSQPSHKSHSYRTRRPGLSHSQSAGLYGYGAKTEPHSYSYSSPTSRTMYDIPVSTMYGGYSNPVASYGVELLGPGQSRLVTRRW</sequence>
<dbReference type="eggNOG" id="ENOG502T78C">
    <property type="taxonomic scope" value="Eukaryota"/>
</dbReference>
<dbReference type="InParanoid" id="W2S3N6"/>
<feature type="compositionally biased region" description="Basic and acidic residues" evidence="1">
    <location>
        <begin position="56"/>
        <end position="74"/>
    </location>
</feature>
<feature type="compositionally biased region" description="Basic and acidic residues" evidence="1">
    <location>
        <begin position="138"/>
        <end position="153"/>
    </location>
</feature>
<keyword evidence="3" id="KW-1185">Reference proteome</keyword>
<dbReference type="EMBL" id="KB822718">
    <property type="protein sequence ID" value="ETN43316.1"/>
    <property type="molecule type" value="Genomic_DNA"/>
</dbReference>
<proteinExistence type="predicted"/>
<dbReference type="VEuPathDB" id="FungiDB:HMPREF1541_02475"/>
<dbReference type="Proteomes" id="UP000030752">
    <property type="component" value="Unassembled WGS sequence"/>
</dbReference>